<feature type="transmembrane region" description="Helical" evidence="1">
    <location>
        <begin position="46"/>
        <end position="65"/>
    </location>
</feature>
<reference evidence="2" key="1">
    <citation type="journal article" date="2019" name="bioRxiv">
        <title>The Genome of the Zebra Mussel, Dreissena polymorpha: A Resource for Invasive Species Research.</title>
        <authorList>
            <person name="McCartney M.A."/>
            <person name="Auch B."/>
            <person name="Kono T."/>
            <person name="Mallez S."/>
            <person name="Zhang Y."/>
            <person name="Obille A."/>
            <person name="Becker A."/>
            <person name="Abrahante J.E."/>
            <person name="Garbe J."/>
            <person name="Badalamenti J.P."/>
            <person name="Herman A."/>
            <person name="Mangelson H."/>
            <person name="Liachko I."/>
            <person name="Sullivan S."/>
            <person name="Sone E.D."/>
            <person name="Koren S."/>
            <person name="Silverstein K.A.T."/>
            <person name="Beckman K.B."/>
            <person name="Gohl D.M."/>
        </authorList>
    </citation>
    <scope>NUCLEOTIDE SEQUENCE</scope>
    <source>
        <strain evidence="2">Duluth1</strain>
        <tissue evidence="2">Whole animal</tissue>
    </source>
</reference>
<reference evidence="2" key="2">
    <citation type="submission" date="2020-11" db="EMBL/GenBank/DDBJ databases">
        <authorList>
            <person name="McCartney M.A."/>
            <person name="Auch B."/>
            <person name="Kono T."/>
            <person name="Mallez S."/>
            <person name="Becker A."/>
            <person name="Gohl D.M."/>
            <person name="Silverstein K.A.T."/>
            <person name="Koren S."/>
            <person name="Bechman K.B."/>
            <person name="Herman A."/>
            <person name="Abrahante J.E."/>
            <person name="Garbe J."/>
        </authorList>
    </citation>
    <scope>NUCLEOTIDE SEQUENCE</scope>
    <source>
        <strain evidence="2">Duluth1</strain>
        <tissue evidence="2">Whole animal</tissue>
    </source>
</reference>
<keyword evidence="3" id="KW-1185">Reference proteome</keyword>
<dbReference type="EMBL" id="JAIWYP010000015">
    <property type="protein sequence ID" value="KAH3704445.1"/>
    <property type="molecule type" value="Genomic_DNA"/>
</dbReference>
<proteinExistence type="predicted"/>
<organism evidence="2 3">
    <name type="scientific">Dreissena polymorpha</name>
    <name type="common">Zebra mussel</name>
    <name type="synonym">Mytilus polymorpha</name>
    <dbReference type="NCBI Taxonomy" id="45954"/>
    <lineage>
        <taxon>Eukaryota</taxon>
        <taxon>Metazoa</taxon>
        <taxon>Spiralia</taxon>
        <taxon>Lophotrochozoa</taxon>
        <taxon>Mollusca</taxon>
        <taxon>Bivalvia</taxon>
        <taxon>Autobranchia</taxon>
        <taxon>Heteroconchia</taxon>
        <taxon>Euheterodonta</taxon>
        <taxon>Imparidentia</taxon>
        <taxon>Neoheterodontei</taxon>
        <taxon>Myida</taxon>
        <taxon>Dreissenoidea</taxon>
        <taxon>Dreissenidae</taxon>
        <taxon>Dreissena</taxon>
    </lineage>
</organism>
<keyword evidence="1" id="KW-1133">Transmembrane helix</keyword>
<accession>A0A9D4BIF0</accession>
<evidence type="ECO:0000313" key="2">
    <source>
        <dbReference type="EMBL" id="KAH3704445.1"/>
    </source>
</evidence>
<protein>
    <submittedName>
        <fullName evidence="2">Uncharacterized protein</fullName>
    </submittedName>
</protein>
<evidence type="ECO:0000256" key="1">
    <source>
        <dbReference type="SAM" id="Phobius"/>
    </source>
</evidence>
<sequence length="66" mass="8076">MYGREKCKTKYNFEIMMLVVVVSYLWLEQLIFIAHEKWKTKYKFEIMMLVVVVSYLWLEQLIPIAP</sequence>
<dbReference type="AlphaFoldDB" id="A0A9D4BIF0"/>
<keyword evidence="1" id="KW-0472">Membrane</keyword>
<keyword evidence="1" id="KW-0812">Transmembrane</keyword>
<gene>
    <name evidence="2" type="ORF">DPMN_079501</name>
</gene>
<feature type="transmembrane region" description="Helical" evidence="1">
    <location>
        <begin position="15"/>
        <end position="34"/>
    </location>
</feature>
<dbReference type="Proteomes" id="UP000828390">
    <property type="component" value="Unassembled WGS sequence"/>
</dbReference>
<comment type="caution">
    <text evidence="2">The sequence shown here is derived from an EMBL/GenBank/DDBJ whole genome shotgun (WGS) entry which is preliminary data.</text>
</comment>
<name>A0A9D4BIF0_DREPO</name>
<evidence type="ECO:0000313" key="3">
    <source>
        <dbReference type="Proteomes" id="UP000828390"/>
    </source>
</evidence>